<evidence type="ECO:0000256" key="3">
    <source>
        <dbReference type="ARBA" id="ARBA00023235"/>
    </source>
</evidence>
<dbReference type="OrthoDB" id="9807797at2"/>
<dbReference type="PROSITE" id="PS50072">
    <property type="entry name" value="CSA_PPIASE_2"/>
    <property type="match status" value="1"/>
</dbReference>
<dbReference type="InterPro" id="IPR044665">
    <property type="entry name" value="E_coli_cyclophilin_A-like"/>
</dbReference>
<dbReference type="InterPro" id="IPR029000">
    <property type="entry name" value="Cyclophilin-like_dom_sf"/>
</dbReference>
<protein>
    <recommendedName>
        <fullName evidence="1">peptidylprolyl isomerase</fullName>
        <ecNumber evidence="1">5.2.1.8</ecNumber>
    </recommendedName>
</protein>
<keyword evidence="6" id="KW-1185">Reference proteome</keyword>
<dbReference type="SUPFAM" id="SSF50891">
    <property type="entry name" value="Cyclophilin-like"/>
    <property type="match status" value="1"/>
</dbReference>
<dbReference type="GO" id="GO:0003755">
    <property type="term" value="F:peptidyl-prolyl cis-trans isomerase activity"/>
    <property type="evidence" value="ECO:0007669"/>
    <property type="project" value="UniProtKB-KW"/>
</dbReference>
<accession>A0A2S3VUZ2</accession>
<evidence type="ECO:0000256" key="1">
    <source>
        <dbReference type="ARBA" id="ARBA00013194"/>
    </source>
</evidence>
<evidence type="ECO:0000259" key="4">
    <source>
        <dbReference type="PROSITE" id="PS50072"/>
    </source>
</evidence>
<dbReference type="AlphaFoldDB" id="A0A2S3VUZ2"/>
<dbReference type="Gene3D" id="2.40.100.10">
    <property type="entry name" value="Cyclophilin-like"/>
    <property type="match status" value="1"/>
</dbReference>
<keyword evidence="2" id="KW-0697">Rotamase</keyword>
<sequence>MSASAYVTLETTLGAFTLELFGRQAPLTTANFLAYVDSGRYDGSSIFRIVNPSNQQPEDPVRISVVHGGTRPLAANNLPMVELESTLQTGLSHRHGSVSLGRDEANSAEGDFFICIGDQPHFDYGGARHPDGLGFAAFGQVCAGMEVVEAIWNHAGAQEYLPPEAEIAIVRAYRQRRGV</sequence>
<dbReference type="EMBL" id="MUJK01000001">
    <property type="protein sequence ID" value="POF43758.1"/>
    <property type="molecule type" value="Genomic_DNA"/>
</dbReference>
<dbReference type="RefSeq" id="WP_103393382.1">
    <property type="nucleotide sequence ID" value="NZ_MUJK01000001.1"/>
</dbReference>
<dbReference type="EC" id="5.2.1.8" evidence="1"/>
<evidence type="ECO:0000313" key="6">
    <source>
        <dbReference type="Proteomes" id="UP000237440"/>
    </source>
</evidence>
<organism evidence="5 6">
    <name type="scientific">Pseudomonas laurylsulfativorans</name>
    <dbReference type="NCBI Taxonomy" id="1943631"/>
    <lineage>
        <taxon>Bacteria</taxon>
        <taxon>Pseudomonadati</taxon>
        <taxon>Pseudomonadota</taxon>
        <taxon>Gammaproteobacteria</taxon>
        <taxon>Pseudomonadales</taxon>
        <taxon>Pseudomonadaceae</taxon>
        <taxon>Pseudomonas</taxon>
    </lineage>
</organism>
<gene>
    <name evidence="5" type="ORF">B0D71_02800</name>
</gene>
<keyword evidence="3" id="KW-0413">Isomerase</keyword>
<dbReference type="InterPro" id="IPR002130">
    <property type="entry name" value="Cyclophilin-type_PPIase_dom"/>
</dbReference>
<feature type="domain" description="PPIase cyclophilin-type" evidence="4">
    <location>
        <begin position="10"/>
        <end position="174"/>
    </location>
</feature>
<dbReference type="Proteomes" id="UP000237440">
    <property type="component" value="Unassembled WGS sequence"/>
</dbReference>
<proteinExistence type="predicted"/>
<dbReference type="Pfam" id="PF00160">
    <property type="entry name" value="Pro_isomerase"/>
    <property type="match status" value="1"/>
</dbReference>
<comment type="caution">
    <text evidence="5">The sequence shown here is derived from an EMBL/GenBank/DDBJ whole genome shotgun (WGS) entry which is preliminary data.</text>
</comment>
<dbReference type="PANTHER" id="PTHR43246">
    <property type="entry name" value="PEPTIDYL-PROLYL CIS-TRANS ISOMERASE CYP38, CHLOROPLASTIC"/>
    <property type="match status" value="1"/>
</dbReference>
<reference evidence="6" key="1">
    <citation type="submission" date="2017-02" db="EMBL/GenBank/DDBJ databases">
        <authorList>
            <person name="Furmanczyk E.M."/>
        </authorList>
    </citation>
    <scope>NUCLEOTIDE SEQUENCE [LARGE SCALE GENOMIC DNA]</scope>
    <source>
        <strain evidence="6">AP3_22</strain>
    </source>
</reference>
<evidence type="ECO:0000256" key="2">
    <source>
        <dbReference type="ARBA" id="ARBA00023110"/>
    </source>
</evidence>
<name>A0A2S3VUZ2_9PSED</name>
<evidence type="ECO:0000313" key="5">
    <source>
        <dbReference type="EMBL" id="POF43758.1"/>
    </source>
</evidence>